<protein>
    <recommendedName>
        <fullName evidence="3">histidine kinase</fullName>
        <ecNumber evidence="3">2.7.13.3</ecNumber>
    </recommendedName>
</protein>
<keyword evidence="10" id="KW-0675">Receptor</keyword>
<feature type="domain" description="Phytochrome chromophore attachment site" evidence="12">
    <location>
        <begin position="149"/>
        <end position="305"/>
    </location>
</feature>
<dbReference type="Pfam" id="PF00512">
    <property type="entry name" value="HisKA"/>
    <property type="match status" value="1"/>
</dbReference>
<dbReference type="InterPro" id="IPR003594">
    <property type="entry name" value="HATPase_dom"/>
</dbReference>
<keyword evidence="6" id="KW-0716">Sensory transduction</keyword>
<dbReference type="SUPFAM" id="SSF55781">
    <property type="entry name" value="GAF domain-like"/>
    <property type="match status" value="2"/>
</dbReference>
<dbReference type="InterPro" id="IPR029016">
    <property type="entry name" value="GAF-like_dom_sf"/>
</dbReference>
<dbReference type="InterPro" id="IPR003661">
    <property type="entry name" value="HisK_dim/P_dom"/>
</dbReference>
<dbReference type="GO" id="GO:0009881">
    <property type="term" value="F:photoreceptor activity"/>
    <property type="evidence" value="ECO:0007669"/>
    <property type="project" value="UniProtKB-KW"/>
</dbReference>
<proteinExistence type="inferred from homology"/>
<dbReference type="EMBL" id="CP063458">
    <property type="protein sequence ID" value="QOV90714.1"/>
    <property type="molecule type" value="Genomic_DNA"/>
</dbReference>
<dbReference type="FunFam" id="3.30.565.10:FF:000006">
    <property type="entry name" value="Sensor histidine kinase WalK"/>
    <property type="match status" value="1"/>
</dbReference>
<dbReference type="PANTHER" id="PTHR42878">
    <property type="entry name" value="TWO-COMPONENT HISTIDINE KINASE"/>
    <property type="match status" value="1"/>
</dbReference>
<name>A0A7M2WZC2_9BACT</name>
<dbReference type="GO" id="GO:0000156">
    <property type="term" value="F:phosphorelay response regulator activity"/>
    <property type="evidence" value="ECO:0007669"/>
    <property type="project" value="TreeGrafter"/>
</dbReference>
<dbReference type="GO" id="GO:0007234">
    <property type="term" value="P:osmosensory signaling via phosphorelay pathway"/>
    <property type="evidence" value="ECO:0007669"/>
    <property type="project" value="TreeGrafter"/>
</dbReference>
<dbReference type="SUPFAM" id="SSF55874">
    <property type="entry name" value="ATPase domain of HSP90 chaperone/DNA topoisomerase II/histidine kinase"/>
    <property type="match status" value="1"/>
</dbReference>
<dbReference type="GO" id="GO:0000155">
    <property type="term" value="F:phosphorelay sensor kinase activity"/>
    <property type="evidence" value="ECO:0007669"/>
    <property type="project" value="InterPro"/>
</dbReference>
<dbReference type="SMART" id="SM00387">
    <property type="entry name" value="HATPase_c"/>
    <property type="match status" value="1"/>
</dbReference>
<keyword evidence="15" id="KW-1185">Reference proteome</keyword>
<evidence type="ECO:0000256" key="7">
    <source>
        <dbReference type="ARBA" id="ARBA00022679"/>
    </source>
</evidence>
<evidence type="ECO:0000256" key="4">
    <source>
        <dbReference type="ARBA" id="ARBA00022543"/>
    </source>
</evidence>
<keyword evidence="4" id="KW-0600">Photoreceptor protein</keyword>
<evidence type="ECO:0000256" key="3">
    <source>
        <dbReference type="ARBA" id="ARBA00012438"/>
    </source>
</evidence>
<comment type="similarity">
    <text evidence="2">In the N-terminal section; belongs to the phytochrome family.</text>
</comment>
<evidence type="ECO:0000256" key="11">
    <source>
        <dbReference type="SAM" id="MobiDB-lite"/>
    </source>
</evidence>
<dbReference type="InterPro" id="IPR013654">
    <property type="entry name" value="PAS_2"/>
</dbReference>
<dbReference type="GO" id="GO:0009584">
    <property type="term" value="P:detection of visible light"/>
    <property type="evidence" value="ECO:0007669"/>
    <property type="project" value="InterPro"/>
</dbReference>
<dbReference type="Gene3D" id="3.30.565.10">
    <property type="entry name" value="Histidine kinase-like ATPase, C-terminal domain"/>
    <property type="match status" value="1"/>
</dbReference>
<feature type="domain" description="Histidine kinase" evidence="13">
    <location>
        <begin position="529"/>
        <end position="743"/>
    </location>
</feature>
<dbReference type="Gene3D" id="3.30.450.270">
    <property type="match status" value="1"/>
</dbReference>
<keyword evidence="8" id="KW-0418">Kinase</keyword>
<dbReference type="InterPro" id="IPR050351">
    <property type="entry name" value="BphY/WalK/GraS-like"/>
</dbReference>
<dbReference type="CDD" id="cd00082">
    <property type="entry name" value="HisKA"/>
    <property type="match status" value="1"/>
</dbReference>
<dbReference type="Pfam" id="PF08446">
    <property type="entry name" value="PAS_2"/>
    <property type="match status" value="1"/>
</dbReference>
<dbReference type="Gene3D" id="1.10.287.130">
    <property type="match status" value="1"/>
</dbReference>
<evidence type="ECO:0000256" key="8">
    <source>
        <dbReference type="ARBA" id="ARBA00022777"/>
    </source>
</evidence>
<evidence type="ECO:0000256" key="1">
    <source>
        <dbReference type="ARBA" id="ARBA00000085"/>
    </source>
</evidence>
<comment type="catalytic activity">
    <reaction evidence="1">
        <text>ATP + protein L-histidine = ADP + protein N-phospho-L-histidine.</text>
        <dbReference type="EC" id="2.7.13.3"/>
    </reaction>
</comment>
<dbReference type="Pfam" id="PF01590">
    <property type="entry name" value="GAF"/>
    <property type="match status" value="1"/>
</dbReference>
<accession>A0A7M2WZC2</accession>
<dbReference type="Gene3D" id="3.30.450.40">
    <property type="match status" value="1"/>
</dbReference>
<evidence type="ECO:0000313" key="15">
    <source>
        <dbReference type="Proteomes" id="UP000593765"/>
    </source>
</evidence>
<dbReference type="PROSITE" id="PS50046">
    <property type="entry name" value="PHYTOCHROME_2"/>
    <property type="match status" value="1"/>
</dbReference>
<gene>
    <name evidence="14" type="ORF">IPV69_04970</name>
</gene>
<feature type="region of interest" description="Disordered" evidence="11">
    <location>
        <begin position="1"/>
        <end position="24"/>
    </location>
</feature>
<sequence length="751" mass="82269">MKDSVRTITETPPELSGCDSEPIRTPGSIQGHGVLLVVDAATAVIRRVSANAVEHPSGGADRLIGSSLSSVLGKVLADKVMAVPPGESPMFIETTRPRSSNGAYHVLAHRMGSILLVELEETGSGEPAAFDVIYPVLQSLVSKLLAAKNMPEACAVAAGQVRELTGFDRVLVYQFDPDWNGIVVAEDRNDRLPSYLGQRFPASDIPAQARDLYRVNPVRLIPDASYTPVPLRPADSAHEPLDLSYASLRSVSPLHAEYMRNMGTAASMSVSIVVAEKLWGLIACHNAQPRRVPFHVRTACVFLGQVLSQQVAAHSHAEQYTSRMALKSYQSRLLAEMAGESEFLRGLTADKASLLNLTGSTGAAIVSAQQCILIGQTPGEAKVRALSDWLESRPPAEVFWTHQLSAAFPESAEYADLASGVLAISVSKLHARYLIWFRPELIRTLSWAGDPNKNAPDIHTGRIHPRHSFDVWKQIVRNTSEPWTDAQIEAATELRNHIVGIVLRKAEEVAELAGELEQSNKELEAFSYSVSHDLRAPFRHIVGYAELLRQDEANGLSATGKRYIETIIESAQYAGTLVDNLLTFSQMGRAALSMSAIDLNLLFQEGWREQRSDIGERHIAFAVAPLPTVQADLMMLRLVVQNLLSNAVKYTSTTPQAKVDVGYVSEPSEHVIFVRDNGVGFDMKYVGKLFGVFQRLHRMEEFEGTGIGLANVRRIISRHGGRTWAEGEPGKGAVIYFTLPKNEPQDKETHG</sequence>
<evidence type="ECO:0000313" key="14">
    <source>
        <dbReference type="EMBL" id="QOV90714.1"/>
    </source>
</evidence>
<evidence type="ECO:0000259" key="12">
    <source>
        <dbReference type="PROSITE" id="PS50046"/>
    </source>
</evidence>
<dbReference type="InterPro" id="IPR036890">
    <property type="entry name" value="HATPase_C_sf"/>
</dbReference>
<evidence type="ECO:0000256" key="10">
    <source>
        <dbReference type="ARBA" id="ARBA00023170"/>
    </source>
</evidence>
<evidence type="ECO:0000256" key="6">
    <source>
        <dbReference type="ARBA" id="ARBA00022606"/>
    </source>
</evidence>
<keyword evidence="7" id="KW-0808">Transferase</keyword>
<organism evidence="14 15">
    <name type="scientific">Humisphaera borealis</name>
    <dbReference type="NCBI Taxonomy" id="2807512"/>
    <lineage>
        <taxon>Bacteria</taxon>
        <taxon>Pseudomonadati</taxon>
        <taxon>Planctomycetota</taxon>
        <taxon>Phycisphaerae</taxon>
        <taxon>Tepidisphaerales</taxon>
        <taxon>Tepidisphaeraceae</taxon>
        <taxon>Humisphaera</taxon>
    </lineage>
</organism>
<evidence type="ECO:0000256" key="2">
    <source>
        <dbReference type="ARBA" id="ARBA00006402"/>
    </source>
</evidence>
<dbReference type="Pfam" id="PF00360">
    <property type="entry name" value="PHY"/>
    <property type="match status" value="1"/>
</dbReference>
<dbReference type="SUPFAM" id="SSF47384">
    <property type="entry name" value="Homodimeric domain of signal transducing histidine kinase"/>
    <property type="match status" value="1"/>
</dbReference>
<evidence type="ECO:0000256" key="5">
    <source>
        <dbReference type="ARBA" id="ARBA00022553"/>
    </source>
</evidence>
<dbReference type="Proteomes" id="UP000593765">
    <property type="component" value="Chromosome"/>
</dbReference>
<dbReference type="PROSITE" id="PS50109">
    <property type="entry name" value="HIS_KIN"/>
    <property type="match status" value="1"/>
</dbReference>
<dbReference type="GO" id="GO:0006355">
    <property type="term" value="P:regulation of DNA-templated transcription"/>
    <property type="evidence" value="ECO:0007669"/>
    <property type="project" value="InterPro"/>
</dbReference>
<dbReference type="AlphaFoldDB" id="A0A7M2WZC2"/>
<reference evidence="14 15" key="1">
    <citation type="submission" date="2020-10" db="EMBL/GenBank/DDBJ databases">
        <title>Wide distribution of Phycisphaera-like planctomycetes from WD2101 soil group in peatlands and genome analysis of the first cultivated representative.</title>
        <authorList>
            <person name="Dedysh S.N."/>
            <person name="Beletsky A.V."/>
            <person name="Ivanova A."/>
            <person name="Kulichevskaya I.S."/>
            <person name="Suzina N.E."/>
            <person name="Philippov D.A."/>
            <person name="Rakitin A.L."/>
            <person name="Mardanov A.V."/>
            <person name="Ravin N.V."/>
        </authorList>
    </citation>
    <scope>NUCLEOTIDE SEQUENCE [LARGE SCALE GENOMIC DNA]</scope>
    <source>
        <strain evidence="14 15">M1803</strain>
    </source>
</reference>
<dbReference type="RefSeq" id="WP_206293814.1">
    <property type="nucleotide sequence ID" value="NZ_CP063458.1"/>
</dbReference>
<dbReference type="EC" id="2.7.13.3" evidence="3"/>
<dbReference type="InterPro" id="IPR013515">
    <property type="entry name" value="Phytochrome_cen-reg"/>
</dbReference>
<dbReference type="InterPro" id="IPR035965">
    <property type="entry name" value="PAS-like_dom_sf"/>
</dbReference>
<dbReference type="PANTHER" id="PTHR42878:SF15">
    <property type="entry name" value="BACTERIOPHYTOCHROME"/>
    <property type="match status" value="1"/>
</dbReference>
<dbReference type="SUPFAM" id="SSF55785">
    <property type="entry name" value="PYP-like sensor domain (PAS domain)"/>
    <property type="match status" value="1"/>
</dbReference>
<dbReference type="GO" id="GO:0030295">
    <property type="term" value="F:protein kinase activator activity"/>
    <property type="evidence" value="ECO:0007669"/>
    <property type="project" value="TreeGrafter"/>
</dbReference>
<dbReference type="InterPro" id="IPR016132">
    <property type="entry name" value="Phyto_chromo_attachment"/>
</dbReference>
<dbReference type="InterPro" id="IPR036097">
    <property type="entry name" value="HisK_dim/P_sf"/>
</dbReference>
<keyword evidence="5" id="KW-0597">Phosphoprotein</keyword>
<dbReference type="InterPro" id="IPR043150">
    <property type="entry name" value="Phytochrome_PHY_sf"/>
</dbReference>
<dbReference type="InterPro" id="IPR003018">
    <property type="entry name" value="GAF"/>
</dbReference>
<dbReference type="Gene3D" id="3.30.450.20">
    <property type="entry name" value="PAS domain"/>
    <property type="match status" value="1"/>
</dbReference>
<dbReference type="PRINTS" id="PR01033">
    <property type="entry name" value="PHYTOCHROME"/>
</dbReference>
<keyword evidence="9" id="KW-0157">Chromophore</keyword>
<dbReference type="Pfam" id="PF02518">
    <property type="entry name" value="HATPase_c"/>
    <property type="match status" value="1"/>
</dbReference>
<feature type="compositionally biased region" description="Polar residues" evidence="11">
    <location>
        <begin position="1"/>
        <end position="10"/>
    </location>
</feature>
<evidence type="ECO:0000259" key="13">
    <source>
        <dbReference type="PROSITE" id="PS50109"/>
    </source>
</evidence>
<dbReference type="InterPro" id="IPR005467">
    <property type="entry name" value="His_kinase_dom"/>
</dbReference>
<dbReference type="SMART" id="SM00065">
    <property type="entry name" value="GAF"/>
    <property type="match status" value="1"/>
</dbReference>
<dbReference type="InterPro" id="IPR001294">
    <property type="entry name" value="Phytochrome"/>
</dbReference>
<evidence type="ECO:0000256" key="9">
    <source>
        <dbReference type="ARBA" id="ARBA00022991"/>
    </source>
</evidence>
<dbReference type="KEGG" id="hbs:IPV69_04970"/>
<dbReference type="SMART" id="SM00388">
    <property type="entry name" value="HisKA"/>
    <property type="match status" value="1"/>
</dbReference>